<keyword evidence="2" id="KW-0472">Membrane</keyword>
<organism evidence="4">
    <name type="scientific">Cereibacter sphaeroides (strain ATCC 17025 / ATH 2.4.3)</name>
    <name type="common">Rhodobacter sphaeroides</name>
    <dbReference type="NCBI Taxonomy" id="349102"/>
    <lineage>
        <taxon>Bacteria</taxon>
        <taxon>Pseudomonadati</taxon>
        <taxon>Pseudomonadota</taxon>
        <taxon>Alphaproteobacteria</taxon>
        <taxon>Rhodobacterales</taxon>
        <taxon>Paracoccaceae</taxon>
        <taxon>Cereibacter</taxon>
    </lineage>
</organism>
<sequence length="169" mass="17134">MLACAPTQEPWRHRQACAGRPHGSHRGAGAASTTGVLLASLAGAAYSLATGRVGTLAASTFLVAAIVTAPVLALVPVAWAADLRAWPAPLFLGAITTGLAYALFTRGLARLTTSTAVTLSLIEPLTAWLLAILVVGEPVTAQRFLGAMLIFGGLAIVSLAPNRGAARAA</sequence>
<dbReference type="GO" id="GO:0004096">
    <property type="term" value="F:catalase activity"/>
    <property type="evidence" value="ECO:0007669"/>
    <property type="project" value="UniProtKB-EC"/>
</dbReference>
<accession>A4WXS5</accession>
<dbReference type="HOGENOM" id="CLU_1577309_0_0_5"/>
<geneLocation type="plasmid" evidence="4">
    <name>pRSPA01</name>
</geneLocation>
<feature type="transmembrane region" description="Helical" evidence="2">
    <location>
        <begin position="141"/>
        <end position="160"/>
    </location>
</feature>
<feature type="transmembrane region" description="Helical" evidence="2">
    <location>
        <begin position="28"/>
        <end position="49"/>
    </location>
</feature>
<protein>
    <submittedName>
        <fullName evidence="4">Catalase</fullName>
        <ecNumber evidence="4">1.11.1.6</ecNumber>
    </submittedName>
</protein>
<keyword evidence="4" id="KW-0614">Plasmid</keyword>
<feature type="domain" description="EamA" evidence="3">
    <location>
        <begin position="44"/>
        <end position="158"/>
    </location>
</feature>
<evidence type="ECO:0000256" key="2">
    <source>
        <dbReference type="SAM" id="Phobius"/>
    </source>
</evidence>
<feature type="region of interest" description="Disordered" evidence="1">
    <location>
        <begin position="1"/>
        <end position="28"/>
    </location>
</feature>
<name>A4WXS5_CERS5</name>
<evidence type="ECO:0000313" key="4">
    <source>
        <dbReference type="EMBL" id="ABP72189.1"/>
    </source>
</evidence>
<feature type="transmembrane region" description="Helical" evidence="2">
    <location>
        <begin position="85"/>
        <end position="104"/>
    </location>
</feature>
<proteinExistence type="predicted"/>
<reference evidence="4" key="1">
    <citation type="submission" date="2007-04" db="EMBL/GenBank/DDBJ databases">
        <title>Complete sequence of plasmid pRSPA01 of Rhodobacter sphaeroides ATCC 17025.</title>
        <authorList>
            <consortium name="US DOE Joint Genome Institute"/>
            <person name="Copeland A."/>
            <person name="Lucas S."/>
            <person name="Lapidus A."/>
            <person name="Barry K."/>
            <person name="Detter J.C."/>
            <person name="Glavina del Rio T."/>
            <person name="Hammon N."/>
            <person name="Israni S."/>
            <person name="Dalin E."/>
            <person name="Tice H."/>
            <person name="Pitluck S."/>
            <person name="Chertkov O."/>
            <person name="Brettin T."/>
            <person name="Bruce D."/>
            <person name="Han C."/>
            <person name="Schmutz J."/>
            <person name="Larimer F."/>
            <person name="Land M."/>
            <person name="Hauser L."/>
            <person name="Kyrpides N."/>
            <person name="Kim E."/>
            <person name="Richardson P."/>
            <person name="Mackenzie C."/>
            <person name="Choudhary M."/>
            <person name="Donohue T.J."/>
            <person name="Kaplan S."/>
        </authorList>
    </citation>
    <scope>NUCLEOTIDE SEQUENCE [LARGE SCALE GENOMIC DNA]</scope>
    <source>
        <strain evidence="4">ATCC 17025</strain>
        <plasmid evidence="4">pRSPA01</plasmid>
    </source>
</reference>
<dbReference type="BioCyc" id="RSPH349102:G1G8M-3409-MONOMER"/>
<dbReference type="AlphaFoldDB" id="A4WXS5"/>
<keyword evidence="4" id="KW-0575">Peroxidase</keyword>
<gene>
    <name evidence="4" type="ordered locus">Rsph17025_3305</name>
</gene>
<evidence type="ECO:0000259" key="3">
    <source>
        <dbReference type="Pfam" id="PF00892"/>
    </source>
</evidence>
<keyword evidence="2" id="KW-0812">Transmembrane</keyword>
<keyword evidence="4" id="KW-0560">Oxidoreductase</keyword>
<dbReference type="GO" id="GO:0016020">
    <property type="term" value="C:membrane"/>
    <property type="evidence" value="ECO:0007669"/>
    <property type="project" value="InterPro"/>
</dbReference>
<dbReference type="EMBL" id="CP000662">
    <property type="protein sequence ID" value="ABP72189.1"/>
    <property type="molecule type" value="Genomic_DNA"/>
</dbReference>
<feature type="transmembrane region" description="Helical" evidence="2">
    <location>
        <begin position="116"/>
        <end position="135"/>
    </location>
</feature>
<keyword evidence="2" id="KW-1133">Transmembrane helix</keyword>
<dbReference type="Pfam" id="PF00892">
    <property type="entry name" value="EamA"/>
    <property type="match status" value="1"/>
</dbReference>
<dbReference type="Gene3D" id="1.10.3730.20">
    <property type="match status" value="1"/>
</dbReference>
<dbReference type="SUPFAM" id="SSF103481">
    <property type="entry name" value="Multidrug resistance efflux transporter EmrE"/>
    <property type="match status" value="1"/>
</dbReference>
<dbReference type="EC" id="1.11.1.6" evidence="4"/>
<feature type="transmembrane region" description="Helical" evidence="2">
    <location>
        <begin position="56"/>
        <end position="79"/>
    </location>
</feature>
<evidence type="ECO:0000256" key="1">
    <source>
        <dbReference type="SAM" id="MobiDB-lite"/>
    </source>
</evidence>
<dbReference type="KEGG" id="rsq:Rsph17025_3305"/>
<dbReference type="InterPro" id="IPR037185">
    <property type="entry name" value="EmrE-like"/>
</dbReference>
<dbReference type="InterPro" id="IPR000620">
    <property type="entry name" value="EamA_dom"/>
</dbReference>